<dbReference type="SUPFAM" id="SSF53335">
    <property type="entry name" value="S-adenosyl-L-methionine-dependent methyltransferases"/>
    <property type="match status" value="1"/>
</dbReference>
<gene>
    <name evidence="6" type="ORF">FISHEDRAFT_29579</name>
</gene>
<dbReference type="Proteomes" id="UP000054144">
    <property type="component" value="Unassembled WGS sequence"/>
</dbReference>
<comment type="similarity">
    <text evidence="1">Belongs to the methyltransferase superfamily. METTL16/RlmF family.</text>
</comment>
<evidence type="ECO:0000313" key="6">
    <source>
        <dbReference type="EMBL" id="KIY52254.1"/>
    </source>
</evidence>
<dbReference type="PANTHER" id="PTHR13393:SF0">
    <property type="entry name" value="RNA N6-ADENOSINE-METHYLTRANSFERASE METTL16"/>
    <property type="match status" value="1"/>
</dbReference>
<feature type="binding site" evidence="5">
    <location>
        <position position="75"/>
    </location>
    <ligand>
        <name>S-adenosyl-L-methionine</name>
        <dbReference type="ChEBI" id="CHEBI:59789"/>
    </ligand>
</feature>
<dbReference type="GO" id="GO:0070475">
    <property type="term" value="P:rRNA base methylation"/>
    <property type="evidence" value="ECO:0007669"/>
    <property type="project" value="TreeGrafter"/>
</dbReference>
<reference evidence="6 7" key="1">
    <citation type="journal article" date="2015" name="Fungal Genet. Biol.">
        <title>Evolution of novel wood decay mechanisms in Agaricales revealed by the genome sequences of Fistulina hepatica and Cylindrobasidium torrendii.</title>
        <authorList>
            <person name="Floudas D."/>
            <person name="Held B.W."/>
            <person name="Riley R."/>
            <person name="Nagy L.G."/>
            <person name="Koehler G."/>
            <person name="Ransdell A.S."/>
            <person name="Younus H."/>
            <person name="Chow J."/>
            <person name="Chiniquy J."/>
            <person name="Lipzen A."/>
            <person name="Tritt A."/>
            <person name="Sun H."/>
            <person name="Haridas S."/>
            <person name="LaButti K."/>
            <person name="Ohm R.A."/>
            <person name="Kues U."/>
            <person name="Blanchette R.A."/>
            <person name="Grigoriev I.V."/>
            <person name="Minto R.E."/>
            <person name="Hibbett D.S."/>
        </authorList>
    </citation>
    <scope>NUCLEOTIDE SEQUENCE [LARGE SCALE GENOMIC DNA]</scope>
    <source>
        <strain evidence="6 7">ATCC 64428</strain>
    </source>
</reference>
<evidence type="ECO:0000256" key="2">
    <source>
        <dbReference type="ARBA" id="ARBA00022603"/>
    </source>
</evidence>
<dbReference type="GO" id="GO:0005634">
    <property type="term" value="C:nucleus"/>
    <property type="evidence" value="ECO:0007669"/>
    <property type="project" value="TreeGrafter"/>
</dbReference>
<organism evidence="6 7">
    <name type="scientific">Fistulina hepatica ATCC 64428</name>
    <dbReference type="NCBI Taxonomy" id="1128425"/>
    <lineage>
        <taxon>Eukaryota</taxon>
        <taxon>Fungi</taxon>
        <taxon>Dikarya</taxon>
        <taxon>Basidiomycota</taxon>
        <taxon>Agaricomycotina</taxon>
        <taxon>Agaricomycetes</taxon>
        <taxon>Agaricomycetidae</taxon>
        <taxon>Agaricales</taxon>
        <taxon>Fistulinaceae</taxon>
        <taxon>Fistulina</taxon>
    </lineage>
</organism>
<dbReference type="InterPro" id="IPR017182">
    <property type="entry name" value="METTL16/PsiM"/>
</dbReference>
<evidence type="ECO:0000256" key="5">
    <source>
        <dbReference type="PIRSR" id="PIRSR037350-1"/>
    </source>
</evidence>
<feature type="non-terminal residue" evidence="6">
    <location>
        <position position="334"/>
    </location>
</feature>
<dbReference type="GO" id="GO:0008168">
    <property type="term" value="F:methyltransferase activity"/>
    <property type="evidence" value="ECO:0007669"/>
    <property type="project" value="UniProtKB-KW"/>
</dbReference>
<dbReference type="PANTHER" id="PTHR13393">
    <property type="entry name" value="SAM-DEPENDENT METHYLTRANSFERASE"/>
    <property type="match status" value="1"/>
</dbReference>
<sequence length="334" mass="37558">MHPRNPYASPLDFSQLAESYPALKPCLIPTSHGDFTISYRDARSQMLLTQALLNRDFGLSVRLLEDRLCPPIPNRLNYVLWIQDIVEASSLSDQVSQRGREIRGIDIGTGACAIYPLLACSLEQSWKFCATEIDQHSLDNAKAVVADNGLVSRIEILQAKEDGPLLLPLKLYNFDFDFSMCNPPFYSSREEMATSARVKESRPNAACFFFRSAFTSETDVAMQVCTGAEVEMITPGGEAVFVNRMIEESRALRTRCQWYTSMLGKMASLFAVCEALRAHSIDNYAITEFVQGQTRRWAVAWSFGDARLPDSMARISNPDLRSLMPPRNNLQQPF</sequence>
<keyword evidence="7" id="KW-1185">Reference proteome</keyword>
<name>A0A0D7AKI5_9AGAR</name>
<feature type="binding site" evidence="5">
    <location>
        <position position="182"/>
    </location>
    <ligand>
        <name>S-adenosyl-L-methionine</name>
        <dbReference type="ChEBI" id="CHEBI:59789"/>
    </ligand>
</feature>
<dbReference type="AlphaFoldDB" id="A0A0D7AKI5"/>
<keyword evidence="2 6" id="KW-0489">Methyltransferase</keyword>
<dbReference type="Pfam" id="PF05971">
    <property type="entry name" value="Methyltransf_10"/>
    <property type="match status" value="1"/>
</dbReference>
<feature type="binding site" evidence="5">
    <location>
        <position position="132"/>
    </location>
    <ligand>
        <name>S-adenosyl-L-methionine</name>
        <dbReference type="ChEBI" id="CHEBI:59789"/>
    </ligand>
</feature>
<evidence type="ECO:0000256" key="4">
    <source>
        <dbReference type="ARBA" id="ARBA00022691"/>
    </source>
</evidence>
<dbReference type="InterPro" id="IPR010286">
    <property type="entry name" value="METTL16/RlmF"/>
</dbReference>
<keyword evidence="4 5" id="KW-0949">S-adenosyl-L-methionine</keyword>
<proteinExistence type="inferred from homology"/>
<dbReference type="OrthoDB" id="514248at2759"/>
<evidence type="ECO:0000256" key="1">
    <source>
        <dbReference type="ARBA" id="ARBA00005878"/>
    </source>
</evidence>
<evidence type="ECO:0000313" key="7">
    <source>
        <dbReference type="Proteomes" id="UP000054144"/>
    </source>
</evidence>
<feature type="binding site" evidence="5">
    <location>
        <position position="108"/>
    </location>
    <ligand>
        <name>S-adenosyl-L-methionine</name>
        <dbReference type="ChEBI" id="CHEBI:59789"/>
    </ligand>
</feature>
<dbReference type="Gene3D" id="3.40.50.150">
    <property type="entry name" value="Vaccinia Virus protein VP39"/>
    <property type="match status" value="1"/>
</dbReference>
<evidence type="ECO:0000256" key="3">
    <source>
        <dbReference type="ARBA" id="ARBA00022679"/>
    </source>
</evidence>
<dbReference type="EMBL" id="KN881644">
    <property type="protein sequence ID" value="KIY52254.1"/>
    <property type="molecule type" value="Genomic_DNA"/>
</dbReference>
<keyword evidence="3 6" id="KW-0808">Transferase</keyword>
<accession>A0A0D7AKI5</accession>
<dbReference type="PIRSF" id="PIRSF037350">
    <property type="entry name" value="Mtase_ZK1128_prd"/>
    <property type="match status" value="1"/>
</dbReference>
<protein>
    <submittedName>
        <fullName evidence="6">S-adenosyl-L-methionine dependent methyltransferase</fullName>
    </submittedName>
</protein>
<dbReference type="InterPro" id="IPR029063">
    <property type="entry name" value="SAM-dependent_MTases_sf"/>
</dbReference>